<evidence type="ECO:0000256" key="1">
    <source>
        <dbReference type="SAM" id="MobiDB-lite"/>
    </source>
</evidence>
<protein>
    <recommendedName>
        <fullName evidence="4">DUF4283 domain-containing protein</fullName>
    </recommendedName>
</protein>
<sequence>MGLPLHLVDADVLKSVGELFGKFLFVQKSFGDDKDLSVCRVGVLAGDVERVKEFVSIKWKNRSFRIWEEEELDIWVPDCLGGVGGSNPAMSSPMASSPVGVPEDVGNLGEFDVEDEELCMGEVMRGEEEPAHSLSSNGGSDGVPNEVCFNWQPFLDSCSRNVPYSSGNEKMGDHFFKATKKAKRFRKGGPSFHQVGNGASPSFVTDSSDKCRPRKRNRGTLEDTSDPFSLDNLFELMKNKEGGGGSVNHAVNLNHPLNSDGVPIEADVGGHEVDSAQAQGDSSGDPNNIGEAVDKEIRETGNLGVRLGMEVANSEELLRKEIVGKGINEVQV</sequence>
<keyword evidence="3" id="KW-1185">Reference proteome</keyword>
<feature type="region of interest" description="Disordered" evidence="1">
    <location>
        <begin position="187"/>
        <end position="224"/>
    </location>
</feature>
<reference evidence="3" key="1">
    <citation type="journal article" date="2017" name="Nature">
        <title>The sunflower genome provides insights into oil metabolism, flowering and Asterid evolution.</title>
        <authorList>
            <person name="Badouin H."/>
            <person name="Gouzy J."/>
            <person name="Grassa C.J."/>
            <person name="Murat F."/>
            <person name="Staton S.E."/>
            <person name="Cottret L."/>
            <person name="Lelandais-Briere C."/>
            <person name="Owens G.L."/>
            <person name="Carrere S."/>
            <person name="Mayjonade B."/>
            <person name="Legrand L."/>
            <person name="Gill N."/>
            <person name="Kane N.C."/>
            <person name="Bowers J.E."/>
            <person name="Hubner S."/>
            <person name="Bellec A."/>
            <person name="Berard A."/>
            <person name="Berges H."/>
            <person name="Blanchet N."/>
            <person name="Boniface M.C."/>
            <person name="Brunel D."/>
            <person name="Catrice O."/>
            <person name="Chaidir N."/>
            <person name="Claudel C."/>
            <person name="Donnadieu C."/>
            <person name="Faraut T."/>
            <person name="Fievet G."/>
            <person name="Helmstetter N."/>
            <person name="King M."/>
            <person name="Knapp S.J."/>
            <person name="Lai Z."/>
            <person name="Le Paslier M.C."/>
            <person name="Lippi Y."/>
            <person name="Lorenzon L."/>
            <person name="Mandel J.R."/>
            <person name="Marage G."/>
            <person name="Marchand G."/>
            <person name="Marquand E."/>
            <person name="Bret-Mestries E."/>
            <person name="Morien E."/>
            <person name="Nambeesan S."/>
            <person name="Nguyen T."/>
            <person name="Pegot-Espagnet P."/>
            <person name="Pouilly N."/>
            <person name="Raftis F."/>
            <person name="Sallet E."/>
            <person name="Schiex T."/>
            <person name="Thomas J."/>
            <person name="Vandecasteele C."/>
            <person name="Vares D."/>
            <person name="Vear F."/>
            <person name="Vautrin S."/>
            <person name="Crespi M."/>
            <person name="Mangin B."/>
            <person name="Burke J.M."/>
            <person name="Salse J."/>
            <person name="Munos S."/>
            <person name="Vincourt P."/>
            <person name="Rieseberg L.H."/>
            <person name="Langlade N.B."/>
        </authorList>
    </citation>
    <scope>NUCLEOTIDE SEQUENCE [LARGE SCALE GENOMIC DNA]</scope>
    <source>
        <strain evidence="3">cv. SF193</strain>
    </source>
</reference>
<organism evidence="2 3">
    <name type="scientific">Helianthus annuus</name>
    <name type="common">Common sunflower</name>
    <dbReference type="NCBI Taxonomy" id="4232"/>
    <lineage>
        <taxon>Eukaryota</taxon>
        <taxon>Viridiplantae</taxon>
        <taxon>Streptophyta</taxon>
        <taxon>Embryophyta</taxon>
        <taxon>Tracheophyta</taxon>
        <taxon>Spermatophyta</taxon>
        <taxon>Magnoliopsida</taxon>
        <taxon>eudicotyledons</taxon>
        <taxon>Gunneridae</taxon>
        <taxon>Pentapetalae</taxon>
        <taxon>asterids</taxon>
        <taxon>campanulids</taxon>
        <taxon>Asterales</taxon>
        <taxon>Asteraceae</taxon>
        <taxon>Asteroideae</taxon>
        <taxon>Heliantheae alliance</taxon>
        <taxon>Heliantheae</taxon>
        <taxon>Helianthus</taxon>
    </lineage>
</organism>
<gene>
    <name evidence="2" type="ORF">HannXRQ_Chr02g0058111</name>
</gene>
<evidence type="ECO:0008006" key="4">
    <source>
        <dbReference type="Google" id="ProtNLM"/>
    </source>
</evidence>
<feature type="compositionally biased region" description="Polar residues" evidence="1">
    <location>
        <begin position="197"/>
        <end position="206"/>
    </location>
</feature>
<proteinExistence type="predicted"/>
<dbReference type="InParanoid" id="A0A251VJD7"/>
<evidence type="ECO:0000313" key="3">
    <source>
        <dbReference type="Proteomes" id="UP000215914"/>
    </source>
</evidence>
<evidence type="ECO:0000313" key="2">
    <source>
        <dbReference type="EMBL" id="OTG35564.1"/>
    </source>
</evidence>
<accession>A0A251VJD7</accession>
<dbReference type="Proteomes" id="UP000215914">
    <property type="component" value="Chromosome 2"/>
</dbReference>
<dbReference type="EMBL" id="CM007891">
    <property type="protein sequence ID" value="OTG35564.1"/>
    <property type="molecule type" value="Genomic_DNA"/>
</dbReference>
<name>A0A251VJD7_HELAN</name>
<dbReference type="AlphaFoldDB" id="A0A251VJD7"/>